<feature type="chain" id="PRO_5001656645" evidence="1">
    <location>
        <begin position="23"/>
        <end position="128"/>
    </location>
</feature>
<dbReference type="CDD" id="cd02947">
    <property type="entry name" value="TRX_family"/>
    <property type="match status" value="1"/>
</dbReference>
<dbReference type="AlphaFoldDB" id="A0A068T5R6"/>
<dbReference type="SUPFAM" id="SSF52833">
    <property type="entry name" value="Thioredoxin-like"/>
    <property type="match status" value="1"/>
</dbReference>
<gene>
    <name evidence="3" type="ORF">RG1141_CH14950</name>
</gene>
<dbReference type="InterPro" id="IPR013766">
    <property type="entry name" value="Thioredoxin_domain"/>
</dbReference>
<evidence type="ECO:0000256" key="1">
    <source>
        <dbReference type="SAM" id="SignalP"/>
    </source>
</evidence>
<dbReference type="GO" id="GO:0015035">
    <property type="term" value="F:protein-disulfide reductase activity"/>
    <property type="evidence" value="ECO:0007669"/>
    <property type="project" value="TreeGrafter"/>
</dbReference>
<dbReference type="GO" id="GO:0005737">
    <property type="term" value="C:cytoplasm"/>
    <property type="evidence" value="ECO:0007669"/>
    <property type="project" value="TreeGrafter"/>
</dbReference>
<dbReference type="HOGENOM" id="CLU_090389_13_1_5"/>
<sequence>MNRRLFLSTASALMLTAFAAPAAIAAGDIAPGFAEASAAGIPVLVHVTAPWCEVCQAQKPVVAKLVGKGDFASMKKFDIDFDSQKDVLRKLKVQSQSTMILFKNGKEIDRSVGVSDPAKIEVFLREAL</sequence>
<evidence type="ECO:0000259" key="2">
    <source>
        <dbReference type="PROSITE" id="PS51352"/>
    </source>
</evidence>
<name>A0A068T5R6_NEOGA</name>
<dbReference type="EMBL" id="HG938355">
    <property type="protein sequence ID" value="CDN53838.1"/>
    <property type="molecule type" value="Genomic_DNA"/>
</dbReference>
<dbReference type="Pfam" id="PF00085">
    <property type="entry name" value="Thioredoxin"/>
    <property type="match status" value="1"/>
</dbReference>
<organism evidence="3 4">
    <name type="scientific">Neorhizobium galegae bv. officinalis bv. officinalis str. HAMBI 1141</name>
    <dbReference type="NCBI Taxonomy" id="1028801"/>
    <lineage>
        <taxon>Bacteria</taxon>
        <taxon>Pseudomonadati</taxon>
        <taxon>Pseudomonadota</taxon>
        <taxon>Alphaproteobacteria</taxon>
        <taxon>Hyphomicrobiales</taxon>
        <taxon>Rhizobiaceae</taxon>
        <taxon>Rhizobium/Agrobacterium group</taxon>
        <taxon>Neorhizobium</taxon>
    </lineage>
</organism>
<dbReference type="KEGG" id="ngl:RG1141_CH14950"/>
<feature type="signal peptide" evidence="1">
    <location>
        <begin position="1"/>
        <end position="22"/>
    </location>
</feature>
<keyword evidence="1" id="KW-0732">Signal</keyword>
<dbReference type="PATRIC" id="fig|1028801.3.peg.1512"/>
<feature type="domain" description="Thioredoxin" evidence="2">
    <location>
        <begin position="9"/>
        <end position="128"/>
    </location>
</feature>
<reference evidence="4" key="1">
    <citation type="journal article" date="2014" name="BMC Genomics">
        <title>Genome sequencing of two Neorhizobium galegae strains reveals a noeT gene responsible for the unusual acetylation of the nodulation factors.</title>
        <authorList>
            <person name="Osterman J."/>
            <person name="Marsh J."/>
            <person name="Laine P.K."/>
            <person name="Zeng Z."/>
            <person name="Alatalo E."/>
            <person name="Sullivan J.T."/>
            <person name="Young J.P."/>
            <person name="Thomas-Oates J."/>
            <person name="Paulin L."/>
            <person name="Lindstrom K."/>
        </authorList>
    </citation>
    <scope>NUCLEOTIDE SEQUENCE [LARGE SCALE GENOMIC DNA]</scope>
    <source>
        <strain evidence="4">HAMBI 1141</strain>
    </source>
</reference>
<evidence type="ECO:0000313" key="4">
    <source>
        <dbReference type="Proteomes" id="UP000028186"/>
    </source>
</evidence>
<protein>
    <submittedName>
        <fullName evidence="3">Thioredoxin domain protein</fullName>
    </submittedName>
</protein>
<dbReference type="RefSeq" id="WP_038542527.1">
    <property type="nucleotide sequence ID" value="NZ_HG938355.1"/>
</dbReference>
<dbReference type="PANTHER" id="PTHR45663:SF11">
    <property type="entry name" value="GEO12009P1"/>
    <property type="match status" value="1"/>
</dbReference>
<dbReference type="Proteomes" id="UP000028186">
    <property type="component" value="Chromosome I"/>
</dbReference>
<dbReference type="InterPro" id="IPR036249">
    <property type="entry name" value="Thioredoxin-like_sf"/>
</dbReference>
<dbReference type="PANTHER" id="PTHR45663">
    <property type="entry name" value="GEO12009P1"/>
    <property type="match status" value="1"/>
</dbReference>
<accession>A0A068T5R6</accession>
<dbReference type="PROSITE" id="PS51352">
    <property type="entry name" value="THIOREDOXIN_2"/>
    <property type="match status" value="1"/>
</dbReference>
<dbReference type="eggNOG" id="COG0526">
    <property type="taxonomic scope" value="Bacteria"/>
</dbReference>
<evidence type="ECO:0000313" key="3">
    <source>
        <dbReference type="EMBL" id="CDN53838.1"/>
    </source>
</evidence>
<dbReference type="Gene3D" id="3.40.30.10">
    <property type="entry name" value="Glutaredoxin"/>
    <property type="match status" value="1"/>
</dbReference>
<proteinExistence type="predicted"/>